<dbReference type="PANTHER" id="PTHR12599:SF0">
    <property type="entry name" value="PTERIN-4-ALPHA-CARBINOLAMINE DEHYDRATASE"/>
    <property type="match status" value="1"/>
</dbReference>
<dbReference type="AlphaFoldDB" id="A0A060HK06"/>
<reference evidence="6 7" key="1">
    <citation type="journal article" date="2014" name="Int. J. Syst. Evol. Microbiol.">
        <title>Nitrososphaera viennensis gen. nov., sp. nov., an aerobic and mesophilic, ammonia-oxidizing archaeon from soil and a member of the archaeal phylum Thaumarchaeota.</title>
        <authorList>
            <person name="Stieglmeier M."/>
            <person name="Klingl A."/>
            <person name="Alves R.J."/>
            <person name="Rittmann S.K."/>
            <person name="Melcher M."/>
            <person name="Leisch N."/>
            <person name="Schleper C."/>
        </authorList>
    </citation>
    <scope>NUCLEOTIDE SEQUENCE [LARGE SCALE GENOMIC DNA]</scope>
    <source>
        <strain evidence="6">EN76</strain>
    </source>
</reference>
<dbReference type="EMBL" id="CP007536">
    <property type="protein sequence ID" value="AIC16864.1"/>
    <property type="molecule type" value="Genomic_DNA"/>
</dbReference>
<keyword evidence="5" id="KW-0472">Membrane</keyword>
<evidence type="ECO:0000256" key="4">
    <source>
        <dbReference type="ARBA" id="ARBA00023239"/>
    </source>
</evidence>
<dbReference type="InterPro" id="IPR036428">
    <property type="entry name" value="PCD_sf"/>
</dbReference>
<dbReference type="Proteomes" id="UP000027093">
    <property type="component" value="Chromosome"/>
</dbReference>
<organism evidence="6 7">
    <name type="scientific">Nitrososphaera viennensis EN76</name>
    <dbReference type="NCBI Taxonomy" id="926571"/>
    <lineage>
        <taxon>Archaea</taxon>
        <taxon>Nitrososphaerota</taxon>
        <taxon>Nitrososphaeria</taxon>
        <taxon>Nitrososphaerales</taxon>
        <taxon>Nitrososphaeraceae</taxon>
        <taxon>Nitrososphaera</taxon>
    </lineage>
</organism>
<name>A0A060HK06_9ARCH</name>
<dbReference type="STRING" id="926571.NVIE_025930"/>
<dbReference type="SUPFAM" id="SSF55248">
    <property type="entry name" value="PCD-like"/>
    <property type="match status" value="1"/>
</dbReference>
<accession>A0A060HK06</accession>
<evidence type="ECO:0000256" key="1">
    <source>
        <dbReference type="ARBA" id="ARBA00001554"/>
    </source>
</evidence>
<dbReference type="EC" id="4.2.1.96" evidence="3"/>
<evidence type="ECO:0000313" key="6">
    <source>
        <dbReference type="EMBL" id="AIC16864.1"/>
    </source>
</evidence>
<gene>
    <name evidence="6" type="ORF">NVIE_025930</name>
</gene>
<sequence>MTILWDLMTRIFSSKQDDDNNNDGGRSRPAGKQEMLRLALAIAAASMLAIFAYTGITLSQGQQQQDAEARTLLGRVLVTKTMASGQDPAPGHEAHQSAVFLPPLGDDVIYSGTLTWAASGPVELFTYHHYDGPAKNAPPLYTEPSNNKTYASPLFFAMPDSADHGSMSLAANAVGFHSLEGRPFTVTATFDGWTKRVALEKFSPGGNATGYLTAAAANNKTKSPATLIPETAVNPADMAYIILPESRIKELANSTELSGWQVVDDGGRSKLHKTFQFKNFVQAFQFMYNVGLETEKMNHHPDWTNNYNTVSVYLYSWSVGNKITDYDVKLAGVMNREAEALGATTIATAESSGSAGKVVFDSPHVRVDYLFSTERGDGTTIGQELLEQTRTELAERFGGVTVLPPFSGTTIQNGTRHDGASNAGFFVVAPNTPENIEWFLDYREAIEERFGIDGIFTTISPSMIA</sequence>
<dbReference type="InterPro" id="IPR001533">
    <property type="entry name" value="Pterin_deHydtase"/>
</dbReference>
<feature type="transmembrane region" description="Helical" evidence="5">
    <location>
        <begin position="36"/>
        <end position="56"/>
    </location>
</feature>
<proteinExistence type="inferred from homology"/>
<keyword evidence="4 6" id="KW-0456">Lyase</keyword>
<dbReference type="PANTHER" id="PTHR12599">
    <property type="entry name" value="PTERIN-4-ALPHA-CARBINOLAMINE DEHYDRATASE"/>
    <property type="match status" value="1"/>
</dbReference>
<dbReference type="Gene3D" id="3.30.1360.20">
    <property type="entry name" value="Transcriptional coactivator/pterin dehydratase"/>
    <property type="match status" value="1"/>
</dbReference>
<dbReference type="KEGG" id="nvn:NVIE_025930"/>
<dbReference type="GO" id="GO:0006729">
    <property type="term" value="P:tetrahydrobiopterin biosynthetic process"/>
    <property type="evidence" value="ECO:0007669"/>
    <property type="project" value="InterPro"/>
</dbReference>
<evidence type="ECO:0000256" key="2">
    <source>
        <dbReference type="ARBA" id="ARBA00006472"/>
    </source>
</evidence>
<evidence type="ECO:0000313" key="7">
    <source>
        <dbReference type="Proteomes" id="UP000027093"/>
    </source>
</evidence>
<keyword evidence="5" id="KW-1133">Transmembrane helix</keyword>
<comment type="catalytic activity">
    <reaction evidence="1">
        <text>(4aS,6R)-4a-hydroxy-L-erythro-5,6,7,8-tetrahydrobiopterin = (6R)-L-erythro-6,7-dihydrobiopterin + H2O</text>
        <dbReference type="Rhea" id="RHEA:11920"/>
        <dbReference type="ChEBI" id="CHEBI:15377"/>
        <dbReference type="ChEBI" id="CHEBI:15642"/>
        <dbReference type="ChEBI" id="CHEBI:43120"/>
        <dbReference type="EC" id="4.2.1.96"/>
    </reaction>
</comment>
<keyword evidence="7" id="KW-1185">Reference proteome</keyword>
<dbReference type="GO" id="GO:0008124">
    <property type="term" value="F:4-alpha-hydroxytetrahydrobiopterin dehydratase activity"/>
    <property type="evidence" value="ECO:0007669"/>
    <property type="project" value="UniProtKB-EC"/>
</dbReference>
<dbReference type="HOGENOM" id="CLU_587457_0_0_2"/>
<protein>
    <recommendedName>
        <fullName evidence="3">4a-hydroxytetrahydrobiopterin dehydratase</fullName>
        <ecNumber evidence="3">4.2.1.96</ecNumber>
    </recommendedName>
</protein>
<evidence type="ECO:0000256" key="3">
    <source>
        <dbReference type="ARBA" id="ARBA00013252"/>
    </source>
</evidence>
<dbReference type="Pfam" id="PF01329">
    <property type="entry name" value="Pterin_4a"/>
    <property type="match status" value="1"/>
</dbReference>
<comment type="similarity">
    <text evidence="2">Belongs to the pterin-4-alpha-carbinolamine dehydratase family.</text>
</comment>
<keyword evidence="5" id="KW-0812">Transmembrane</keyword>
<evidence type="ECO:0000256" key="5">
    <source>
        <dbReference type="SAM" id="Phobius"/>
    </source>
</evidence>